<proteinExistence type="predicted"/>
<dbReference type="PROSITE" id="PS51257">
    <property type="entry name" value="PROKAR_LIPOPROTEIN"/>
    <property type="match status" value="1"/>
</dbReference>
<dbReference type="CDD" id="cd00146">
    <property type="entry name" value="PKD"/>
    <property type="match status" value="1"/>
</dbReference>
<organism evidence="2 3">
    <name type="scientific">Flavobacterium aquariorum</name>
    <dbReference type="NCBI Taxonomy" id="2217670"/>
    <lineage>
        <taxon>Bacteria</taxon>
        <taxon>Pseudomonadati</taxon>
        <taxon>Bacteroidota</taxon>
        <taxon>Flavobacteriia</taxon>
        <taxon>Flavobacteriales</taxon>
        <taxon>Flavobacteriaceae</taxon>
        <taxon>Flavobacterium</taxon>
    </lineage>
</organism>
<dbReference type="InterPro" id="IPR013783">
    <property type="entry name" value="Ig-like_fold"/>
</dbReference>
<sequence>MKIILLKPHSLIMKKNLFALIIFVTACSNNDNPDIEQNKLTANFKFESNTFYVGNDIKITDISESDLKIVSYSYEFGNSTKSTETNPVIQYNDPGEYTITLSIKDINGNTSSTSVKITVLMYEPYDYIEESSLPNAGFFPLEIGIYNNHIFYTQYYSPDYSKITAYYRHVEFDENDKTFNYKLLSESTRNSGHSHTTFLNNGNKIVNLIETLGTSLWISEAVETNSDWSTILSKNISTLTTYGSVSNINNFYFYGSKDGNPAIEIRDESGKLTNTIDYINDIKNGFIGDLIKNGNSYIGFGGKFENSSGMKDFENYKPLILFFDENLQLIKYKLFDSTLLSNRLKSWNDLNGSFLIRKLSNGNFVLYSHDEIRIINPLGEEIKFIKIENISNYDVNGLIVINDEFIISTYRKILKYDNNGTLIKGINFKGEITPGFVTKNNTIYFTSGYASLSNNVTVFKTFIGAIDSSLNFIKIK</sequence>
<dbReference type="InterPro" id="IPR022409">
    <property type="entry name" value="PKD/Chitinase_dom"/>
</dbReference>
<dbReference type="Proteomes" id="UP000249177">
    <property type="component" value="Unassembled WGS sequence"/>
</dbReference>
<keyword evidence="3" id="KW-1185">Reference proteome</keyword>
<dbReference type="SUPFAM" id="SSF49299">
    <property type="entry name" value="PKD domain"/>
    <property type="match status" value="1"/>
</dbReference>
<dbReference type="AlphaFoldDB" id="A0A2W7UII9"/>
<evidence type="ECO:0000313" key="3">
    <source>
        <dbReference type="Proteomes" id="UP000249177"/>
    </source>
</evidence>
<dbReference type="RefSeq" id="WP_111408093.1">
    <property type="nucleotide sequence ID" value="NZ_QKXH01000001.1"/>
</dbReference>
<dbReference type="EMBL" id="QKXH01000001">
    <property type="protein sequence ID" value="PZX95017.1"/>
    <property type="molecule type" value="Genomic_DNA"/>
</dbReference>
<accession>A0A2W7UII9</accession>
<reference evidence="2 3" key="1">
    <citation type="submission" date="2018-06" db="EMBL/GenBank/DDBJ databases">
        <title>Flavobacterium sp IMCC34762, genome.</title>
        <authorList>
            <person name="Joung Y."/>
            <person name="Cho J."/>
            <person name="Song J."/>
        </authorList>
    </citation>
    <scope>NUCLEOTIDE SEQUENCE [LARGE SCALE GENOMIC DNA]</scope>
    <source>
        <strain evidence="2 3">IMCC34762</strain>
    </source>
</reference>
<evidence type="ECO:0000259" key="1">
    <source>
        <dbReference type="PROSITE" id="PS50093"/>
    </source>
</evidence>
<protein>
    <recommendedName>
        <fullName evidence="1">PKD domain-containing protein</fullName>
    </recommendedName>
</protein>
<dbReference type="PROSITE" id="PS50093">
    <property type="entry name" value="PKD"/>
    <property type="match status" value="1"/>
</dbReference>
<gene>
    <name evidence="2" type="ORF">DOS84_00155</name>
</gene>
<comment type="caution">
    <text evidence="2">The sequence shown here is derived from an EMBL/GenBank/DDBJ whole genome shotgun (WGS) entry which is preliminary data.</text>
</comment>
<dbReference type="InterPro" id="IPR000601">
    <property type="entry name" value="PKD_dom"/>
</dbReference>
<dbReference type="Pfam" id="PF18911">
    <property type="entry name" value="PKD_4"/>
    <property type="match status" value="1"/>
</dbReference>
<dbReference type="SUPFAM" id="SSF75011">
    <property type="entry name" value="3-carboxy-cis,cis-mucoante lactonizing enzyme"/>
    <property type="match status" value="1"/>
</dbReference>
<feature type="domain" description="PKD" evidence="1">
    <location>
        <begin position="70"/>
        <end position="119"/>
    </location>
</feature>
<dbReference type="SMART" id="SM00089">
    <property type="entry name" value="PKD"/>
    <property type="match status" value="1"/>
</dbReference>
<name>A0A2W7UII9_9FLAO</name>
<dbReference type="Gene3D" id="2.60.40.10">
    <property type="entry name" value="Immunoglobulins"/>
    <property type="match status" value="1"/>
</dbReference>
<dbReference type="OrthoDB" id="1393330at2"/>
<evidence type="ECO:0000313" key="2">
    <source>
        <dbReference type="EMBL" id="PZX95017.1"/>
    </source>
</evidence>
<dbReference type="InterPro" id="IPR035986">
    <property type="entry name" value="PKD_dom_sf"/>
</dbReference>